<dbReference type="EC" id="2.7.4.22" evidence="3"/>
<dbReference type="GO" id="GO:0005524">
    <property type="term" value="F:ATP binding"/>
    <property type="evidence" value="ECO:0007669"/>
    <property type="project" value="UniProtKB-KW"/>
</dbReference>
<comment type="pathway">
    <text evidence="1">Pyrimidine metabolism; CTP biosynthesis via de novo pathway; UDP from UMP (UMPK route): step 1/1.</text>
</comment>
<dbReference type="SUPFAM" id="SSF53633">
    <property type="entry name" value="Carbamate kinase-like"/>
    <property type="match status" value="1"/>
</dbReference>
<evidence type="ECO:0000256" key="3">
    <source>
        <dbReference type="ARBA" id="ARBA00012899"/>
    </source>
</evidence>
<dbReference type="Proteomes" id="UP000034320">
    <property type="component" value="Unassembled WGS sequence"/>
</dbReference>
<dbReference type="Gene3D" id="3.40.1160.10">
    <property type="entry name" value="Acetylglutamate kinase-like"/>
    <property type="match status" value="1"/>
</dbReference>
<keyword evidence="5" id="KW-0808">Transferase</keyword>
<keyword evidence="9" id="KW-0665">Pyrimidine biosynthesis</keyword>
<evidence type="ECO:0000313" key="13">
    <source>
        <dbReference type="Proteomes" id="UP000034320"/>
    </source>
</evidence>
<evidence type="ECO:0000256" key="6">
    <source>
        <dbReference type="ARBA" id="ARBA00022741"/>
    </source>
</evidence>
<evidence type="ECO:0000313" key="12">
    <source>
        <dbReference type="EMBL" id="KKS45537.1"/>
    </source>
</evidence>
<dbReference type="NCBIfam" id="TIGR02076">
    <property type="entry name" value="pyrH_arch"/>
    <property type="match status" value="1"/>
</dbReference>
<dbReference type="PANTHER" id="PTHR42833:SF4">
    <property type="entry name" value="URIDYLATE KINASE PUMPKIN, CHLOROPLASTIC"/>
    <property type="match status" value="1"/>
</dbReference>
<dbReference type="PANTHER" id="PTHR42833">
    <property type="entry name" value="URIDYLATE KINASE"/>
    <property type="match status" value="1"/>
</dbReference>
<evidence type="ECO:0000259" key="11">
    <source>
        <dbReference type="Pfam" id="PF00696"/>
    </source>
</evidence>
<gene>
    <name evidence="12" type="ORF">UV09_C0035G0013</name>
</gene>
<protein>
    <recommendedName>
        <fullName evidence="3">UMP kinase</fullName>
        <ecNumber evidence="3">2.7.4.22</ecNumber>
    </recommendedName>
    <alternativeName>
        <fullName evidence="10">Uridine monophosphate kinase</fullName>
    </alternativeName>
</protein>
<organism evidence="12 13">
    <name type="scientific">Candidatus Gottesmanbacteria bacterium GW2011_GWA2_42_18</name>
    <dbReference type="NCBI Taxonomy" id="1618442"/>
    <lineage>
        <taxon>Bacteria</taxon>
        <taxon>Candidatus Gottesmaniibacteriota</taxon>
    </lineage>
</organism>
<accession>A0A0G0Z9Y7</accession>
<dbReference type="GO" id="GO:0006225">
    <property type="term" value="P:UDP biosynthetic process"/>
    <property type="evidence" value="ECO:0007669"/>
    <property type="project" value="TreeGrafter"/>
</dbReference>
<evidence type="ECO:0000256" key="5">
    <source>
        <dbReference type="ARBA" id="ARBA00022679"/>
    </source>
</evidence>
<keyword evidence="4" id="KW-0963">Cytoplasm</keyword>
<name>A0A0G0Z9Y7_9BACT</name>
<proteinExistence type="inferred from homology"/>
<dbReference type="GO" id="GO:0033862">
    <property type="term" value="F:UMP kinase activity"/>
    <property type="evidence" value="ECO:0007669"/>
    <property type="project" value="UniProtKB-EC"/>
</dbReference>
<evidence type="ECO:0000256" key="1">
    <source>
        <dbReference type="ARBA" id="ARBA00004791"/>
    </source>
</evidence>
<evidence type="ECO:0000256" key="2">
    <source>
        <dbReference type="ARBA" id="ARBA00007614"/>
    </source>
</evidence>
<evidence type="ECO:0000256" key="4">
    <source>
        <dbReference type="ARBA" id="ARBA00022490"/>
    </source>
</evidence>
<comment type="caution">
    <text evidence="12">The sequence shown here is derived from an EMBL/GenBank/DDBJ whole genome shotgun (WGS) entry which is preliminary data.</text>
</comment>
<feature type="domain" description="Aspartate/glutamate/uridylate kinase" evidence="11">
    <location>
        <begin position="7"/>
        <end position="208"/>
    </location>
</feature>
<dbReference type="InterPro" id="IPR011818">
    <property type="entry name" value="Uridylate_kinase_arch/spir"/>
</dbReference>
<keyword evidence="6" id="KW-0547">Nucleotide-binding</keyword>
<dbReference type="InterPro" id="IPR001048">
    <property type="entry name" value="Asp/Glu/Uridylate_kinase"/>
</dbReference>
<sequence>MDKSLPVVISLGGSLVIPNGGIDTQFLKDFNLFIRQKIARGWRFFIVVGGGATARHYIDSTREIVGQISDWDLDFLGIHTTQLNAHMIRTIFRDVAHPRVIMNYQKKIVNLQEPLVIAAGWKPGCSTDYDAMLLVRDYGAKALINMSNIDSVYDKDPKKYPEAKPFKKMAWKDFEEMNKGKWSPGFSSPFDPVATKLAKESGCSVYVIGKDLVNLGNLLDGKDFKGTLISSE</sequence>
<keyword evidence="8" id="KW-0067">ATP-binding</keyword>
<evidence type="ECO:0000256" key="8">
    <source>
        <dbReference type="ARBA" id="ARBA00022840"/>
    </source>
</evidence>
<dbReference type="AlphaFoldDB" id="A0A0G0Z9Y7"/>
<dbReference type="EMBL" id="LCDD01000035">
    <property type="protein sequence ID" value="KKS45537.1"/>
    <property type="molecule type" value="Genomic_DNA"/>
</dbReference>
<reference evidence="12 13" key="1">
    <citation type="journal article" date="2015" name="Nature">
        <title>rRNA introns, odd ribosomes, and small enigmatic genomes across a large radiation of phyla.</title>
        <authorList>
            <person name="Brown C.T."/>
            <person name="Hug L.A."/>
            <person name="Thomas B.C."/>
            <person name="Sharon I."/>
            <person name="Castelle C.J."/>
            <person name="Singh A."/>
            <person name="Wilkins M.J."/>
            <person name="Williams K.H."/>
            <person name="Banfield J.F."/>
        </authorList>
    </citation>
    <scope>NUCLEOTIDE SEQUENCE [LARGE SCALE GENOMIC DNA]</scope>
</reference>
<dbReference type="Pfam" id="PF00696">
    <property type="entry name" value="AA_kinase"/>
    <property type="match status" value="1"/>
</dbReference>
<dbReference type="InterPro" id="IPR036393">
    <property type="entry name" value="AceGlu_kinase-like_sf"/>
</dbReference>
<evidence type="ECO:0000256" key="10">
    <source>
        <dbReference type="ARBA" id="ARBA00032092"/>
    </source>
</evidence>
<keyword evidence="7 12" id="KW-0418">Kinase</keyword>
<evidence type="ECO:0000256" key="9">
    <source>
        <dbReference type="ARBA" id="ARBA00022975"/>
    </source>
</evidence>
<comment type="similarity">
    <text evidence="2">Belongs to the UMP kinase family.</text>
</comment>
<evidence type="ECO:0000256" key="7">
    <source>
        <dbReference type="ARBA" id="ARBA00022777"/>
    </source>
</evidence>